<evidence type="ECO:0000313" key="2">
    <source>
        <dbReference type="Proteomes" id="UP000093186"/>
    </source>
</evidence>
<comment type="caution">
    <text evidence="1">The sequence shown here is derived from an EMBL/GenBank/DDBJ whole genome shotgun (WGS) entry which is preliminary data.</text>
</comment>
<dbReference type="EMBL" id="MAKX01000013">
    <property type="protein sequence ID" value="OCK42520.1"/>
    <property type="molecule type" value="Genomic_DNA"/>
</dbReference>
<gene>
    <name evidence="1" type="ORF">BA195_10110</name>
</gene>
<organism evidence="1 2">
    <name type="scientific">Tenacibaculum soleae</name>
    <dbReference type="NCBI Taxonomy" id="447689"/>
    <lineage>
        <taxon>Bacteria</taxon>
        <taxon>Pseudomonadati</taxon>
        <taxon>Bacteroidota</taxon>
        <taxon>Flavobacteriia</taxon>
        <taxon>Flavobacteriales</taxon>
        <taxon>Flavobacteriaceae</taxon>
        <taxon>Tenacibaculum</taxon>
    </lineage>
</organism>
<evidence type="ECO:0000313" key="1">
    <source>
        <dbReference type="EMBL" id="OCK42520.1"/>
    </source>
</evidence>
<protein>
    <submittedName>
        <fullName evidence="1">Uncharacterized protein</fullName>
    </submittedName>
</protein>
<name>A0A1B9XY88_9FLAO</name>
<sequence length="98" mass="11783">MDFIQDNILNNESLDEVLYNEDNSVISKVDLLESEEALEDDIINSDYLKKYKEQLTDIQKFIQDKYYYEGMSVEEIITVYQDFHQIKSKKTIYKLLKR</sequence>
<dbReference type="AlphaFoldDB" id="A0A1B9XY88"/>
<dbReference type="Proteomes" id="UP000093186">
    <property type="component" value="Unassembled WGS sequence"/>
</dbReference>
<dbReference type="STRING" id="447689.BA195_10110"/>
<proteinExistence type="predicted"/>
<accession>A0A1B9XY88</accession>
<keyword evidence="2" id="KW-1185">Reference proteome</keyword>
<reference evidence="1 2" key="1">
    <citation type="submission" date="2016-06" db="EMBL/GenBank/DDBJ databases">
        <title>Draft Genome Sequence of Tenacibaculum soleae UCD-KL19.</title>
        <authorList>
            <person name="Eisen J.A."/>
            <person name="Coil D.A."/>
            <person name="Lujan K.M."/>
        </authorList>
    </citation>
    <scope>NUCLEOTIDE SEQUENCE [LARGE SCALE GENOMIC DNA]</scope>
    <source>
        <strain evidence="1 2">UCD-KL19</strain>
    </source>
</reference>